<accession>A0A9I9DP78</accession>
<evidence type="ECO:0000313" key="1">
    <source>
        <dbReference type="EnsemblPlants" id="MELO3C021524.2.1"/>
    </source>
</evidence>
<reference evidence="1" key="1">
    <citation type="submission" date="2023-03" db="UniProtKB">
        <authorList>
            <consortium name="EnsemblPlants"/>
        </authorList>
    </citation>
    <scope>IDENTIFICATION</scope>
</reference>
<organism evidence="1">
    <name type="scientific">Cucumis melo</name>
    <name type="common">Muskmelon</name>
    <dbReference type="NCBI Taxonomy" id="3656"/>
    <lineage>
        <taxon>Eukaryota</taxon>
        <taxon>Viridiplantae</taxon>
        <taxon>Streptophyta</taxon>
        <taxon>Embryophyta</taxon>
        <taxon>Tracheophyta</taxon>
        <taxon>Spermatophyta</taxon>
        <taxon>Magnoliopsida</taxon>
        <taxon>eudicotyledons</taxon>
        <taxon>Gunneridae</taxon>
        <taxon>Pentapetalae</taxon>
        <taxon>rosids</taxon>
        <taxon>fabids</taxon>
        <taxon>Cucurbitales</taxon>
        <taxon>Cucurbitaceae</taxon>
        <taxon>Benincaseae</taxon>
        <taxon>Cucumis</taxon>
    </lineage>
</organism>
<proteinExistence type="predicted"/>
<name>A0A9I9DP78_CUCME</name>
<dbReference type="Gramene" id="MELO3C021524.2.1">
    <property type="protein sequence ID" value="MELO3C021524.2.1"/>
    <property type="gene ID" value="MELO3C021524.2"/>
</dbReference>
<dbReference type="AlphaFoldDB" id="A0A9I9DP78"/>
<sequence>MARAPVAVAVEMEVFVLLQGSSQGLWIGQARLDGSMVTSPFSIFEALPASMNKGSLSKKGQLARIQAVLVS</sequence>
<protein>
    <submittedName>
        <fullName evidence="1">Uncharacterized protein</fullName>
    </submittedName>
</protein>
<dbReference type="EnsemblPlants" id="MELO3C021524.2.1">
    <property type="protein sequence ID" value="MELO3C021524.2.1"/>
    <property type="gene ID" value="MELO3C021524.2"/>
</dbReference>